<dbReference type="EMBL" id="DF973188">
    <property type="protein sequence ID" value="GAU18659.1"/>
    <property type="molecule type" value="Genomic_DNA"/>
</dbReference>
<accession>A0A2Z6LLA2</accession>
<proteinExistence type="predicted"/>
<feature type="compositionally biased region" description="Low complexity" evidence="1">
    <location>
        <begin position="314"/>
        <end position="328"/>
    </location>
</feature>
<feature type="compositionally biased region" description="Polar residues" evidence="1">
    <location>
        <begin position="337"/>
        <end position="346"/>
    </location>
</feature>
<feature type="compositionally biased region" description="Polar residues" evidence="1">
    <location>
        <begin position="267"/>
        <end position="294"/>
    </location>
</feature>
<reference evidence="3" key="1">
    <citation type="journal article" date="2017" name="Front. Plant Sci.">
        <title>Climate Clever Clovers: New Paradigm to Reduce the Environmental Footprint of Ruminants by Breeding Low Methanogenic Forages Utilizing Haplotype Variation.</title>
        <authorList>
            <person name="Kaur P."/>
            <person name="Appels R."/>
            <person name="Bayer P.E."/>
            <person name="Keeble-Gagnere G."/>
            <person name="Wang J."/>
            <person name="Hirakawa H."/>
            <person name="Shirasawa K."/>
            <person name="Vercoe P."/>
            <person name="Stefanova K."/>
            <person name="Durmic Z."/>
            <person name="Nichols P."/>
            <person name="Revell C."/>
            <person name="Isobe S.N."/>
            <person name="Edwards D."/>
            <person name="Erskine W."/>
        </authorList>
    </citation>
    <scope>NUCLEOTIDE SEQUENCE [LARGE SCALE GENOMIC DNA]</scope>
    <source>
        <strain evidence="3">cv. Daliak</strain>
    </source>
</reference>
<feature type="region of interest" description="Disordered" evidence="1">
    <location>
        <begin position="266"/>
        <end position="353"/>
    </location>
</feature>
<gene>
    <name evidence="2" type="ORF">TSUD_124920</name>
</gene>
<organism evidence="2 3">
    <name type="scientific">Trifolium subterraneum</name>
    <name type="common">Subterranean clover</name>
    <dbReference type="NCBI Taxonomy" id="3900"/>
    <lineage>
        <taxon>Eukaryota</taxon>
        <taxon>Viridiplantae</taxon>
        <taxon>Streptophyta</taxon>
        <taxon>Embryophyta</taxon>
        <taxon>Tracheophyta</taxon>
        <taxon>Spermatophyta</taxon>
        <taxon>Magnoliopsida</taxon>
        <taxon>eudicotyledons</taxon>
        <taxon>Gunneridae</taxon>
        <taxon>Pentapetalae</taxon>
        <taxon>rosids</taxon>
        <taxon>fabids</taxon>
        <taxon>Fabales</taxon>
        <taxon>Fabaceae</taxon>
        <taxon>Papilionoideae</taxon>
        <taxon>50 kb inversion clade</taxon>
        <taxon>NPAAA clade</taxon>
        <taxon>Hologalegina</taxon>
        <taxon>IRL clade</taxon>
        <taxon>Trifolieae</taxon>
        <taxon>Trifolium</taxon>
    </lineage>
</organism>
<keyword evidence="3" id="KW-1185">Reference proteome</keyword>
<sequence>MCKKLPKLEVLVIREAYELEVIFKGGGDDQKVEIPNLKVLAFVNLPKLCQTQGIQFQAVKHCFVQNCQKLNMTAASTSADNIYELDYETRENTLSLLQQLGEEAKEQNFAAWINEVVAAEHKLTSSQKLMNKEQSTSKQSLMNKQYPGEDLHEDVVDLGDLHKTTQTNNDQVSLVSSTIEQQFPKDGEIIVSKSRPSSTASQFPLVPSKGFPEGSKDKATSGYELTSSQEENGIESNIPGLDRKMKLTAEAKQEFVVNVSGLEIPSVENSPTNSQEQELMNEQSMDQCSMNQQRPLGETDATVKSSQEYSDGQITIPSPTSITETVTTQDMHETTKTNDYQVSQNDGAVMKVS</sequence>
<evidence type="ECO:0000256" key="1">
    <source>
        <dbReference type="SAM" id="MobiDB-lite"/>
    </source>
</evidence>
<protein>
    <submittedName>
        <fullName evidence="2">Uncharacterized protein</fullName>
    </submittedName>
</protein>
<feature type="compositionally biased region" description="Polar residues" evidence="1">
    <location>
        <begin position="223"/>
        <end position="235"/>
    </location>
</feature>
<dbReference type="AlphaFoldDB" id="A0A2Z6LLA2"/>
<evidence type="ECO:0000313" key="3">
    <source>
        <dbReference type="Proteomes" id="UP000242715"/>
    </source>
</evidence>
<feature type="region of interest" description="Disordered" evidence="1">
    <location>
        <begin position="193"/>
        <end position="238"/>
    </location>
</feature>
<name>A0A2Z6LLA2_TRISU</name>
<feature type="compositionally biased region" description="Polar residues" evidence="1">
    <location>
        <begin position="302"/>
        <end position="313"/>
    </location>
</feature>
<dbReference type="Proteomes" id="UP000242715">
    <property type="component" value="Unassembled WGS sequence"/>
</dbReference>
<evidence type="ECO:0000313" key="2">
    <source>
        <dbReference type="EMBL" id="GAU18659.1"/>
    </source>
</evidence>